<accession>A0A2T7PWY4</accession>
<comment type="caution">
    <text evidence="4">The sequence shown here is derived from an EMBL/GenBank/DDBJ whole genome shotgun (WGS) entry which is preliminary data.</text>
</comment>
<keyword evidence="3" id="KW-0472">Membrane</keyword>
<dbReference type="OrthoDB" id="10644524at2759"/>
<feature type="region of interest" description="Disordered" evidence="2">
    <location>
        <begin position="250"/>
        <end position="323"/>
    </location>
</feature>
<keyword evidence="3" id="KW-0812">Transmembrane</keyword>
<keyword evidence="5" id="KW-1185">Reference proteome</keyword>
<proteinExistence type="predicted"/>
<organism evidence="4 5">
    <name type="scientific">Pomacea canaliculata</name>
    <name type="common">Golden apple snail</name>
    <dbReference type="NCBI Taxonomy" id="400727"/>
    <lineage>
        <taxon>Eukaryota</taxon>
        <taxon>Metazoa</taxon>
        <taxon>Spiralia</taxon>
        <taxon>Lophotrochozoa</taxon>
        <taxon>Mollusca</taxon>
        <taxon>Gastropoda</taxon>
        <taxon>Caenogastropoda</taxon>
        <taxon>Architaenioglossa</taxon>
        <taxon>Ampullarioidea</taxon>
        <taxon>Ampullariidae</taxon>
        <taxon>Pomacea</taxon>
    </lineage>
</organism>
<gene>
    <name evidence="4" type="ORF">C0Q70_00512</name>
</gene>
<keyword evidence="3" id="KW-1133">Transmembrane helix</keyword>
<evidence type="ECO:0000256" key="1">
    <source>
        <dbReference type="SAM" id="Coils"/>
    </source>
</evidence>
<sequence length="323" mass="36466">MLAASPLVAIETEWPGLGVSECRNRSTCHVGEFCSLKSDIFGDCRNCTLLIQWCYQDFDYLRRNYPSCEATCEREFSKNNTLYLHGNISALIEERNAMQDKLDYMEAAVQAADEQLQHNRKELNATQKNLTDAMVELQEQKSHYEFIFTVAIICVTAFIVLLLLVLMCLSCWVWSVQRENKQLKEHSRREVSMICTAKPVDLQKWSSCPFFKLYRFKSVKPTLPAQVSLACPEGQELFDLAERGDHCTFTEIPLDTDNDTDTRDGEENDAADGNSVAGPAQCTDSGHASESSSLSGEHQVAPNGPRTTFTLGDELDFMQSNRR</sequence>
<name>A0A2T7PWY4_POMCA</name>
<dbReference type="AlphaFoldDB" id="A0A2T7PWY4"/>
<protein>
    <submittedName>
        <fullName evidence="4">Uncharacterized protein</fullName>
    </submittedName>
</protein>
<reference evidence="4 5" key="1">
    <citation type="submission" date="2018-04" db="EMBL/GenBank/DDBJ databases">
        <title>The genome of golden apple snail Pomacea canaliculata provides insight into stress tolerance and invasive adaptation.</title>
        <authorList>
            <person name="Liu C."/>
            <person name="Liu B."/>
            <person name="Ren Y."/>
            <person name="Zhang Y."/>
            <person name="Wang H."/>
            <person name="Li S."/>
            <person name="Jiang F."/>
            <person name="Yin L."/>
            <person name="Zhang G."/>
            <person name="Qian W."/>
            <person name="Fan W."/>
        </authorList>
    </citation>
    <scope>NUCLEOTIDE SEQUENCE [LARGE SCALE GENOMIC DNA]</scope>
    <source>
        <strain evidence="4">SZHN2017</strain>
        <tissue evidence="4">Muscle</tissue>
    </source>
</reference>
<dbReference type="Proteomes" id="UP000245119">
    <property type="component" value="Linkage Group LG1"/>
</dbReference>
<evidence type="ECO:0000256" key="2">
    <source>
        <dbReference type="SAM" id="MobiDB-lite"/>
    </source>
</evidence>
<keyword evidence="1" id="KW-0175">Coiled coil</keyword>
<feature type="coiled-coil region" evidence="1">
    <location>
        <begin position="88"/>
        <end position="140"/>
    </location>
</feature>
<evidence type="ECO:0000256" key="3">
    <source>
        <dbReference type="SAM" id="Phobius"/>
    </source>
</evidence>
<feature type="transmembrane region" description="Helical" evidence="3">
    <location>
        <begin position="146"/>
        <end position="174"/>
    </location>
</feature>
<evidence type="ECO:0000313" key="4">
    <source>
        <dbReference type="EMBL" id="PVD37910.1"/>
    </source>
</evidence>
<evidence type="ECO:0000313" key="5">
    <source>
        <dbReference type="Proteomes" id="UP000245119"/>
    </source>
</evidence>
<feature type="compositionally biased region" description="Low complexity" evidence="2">
    <location>
        <begin position="285"/>
        <end position="298"/>
    </location>
</feature>
<dbReference type="EMBL" id="PZQS01000001">
    <property type="protein sequence ID" value="PVD37910.1"/>
    <property type="molecule type" value="Genomic_DNA"/>
</dbReference>